<evidence type="ECO:0000313" key="7">
    <source>
        <dbReference type="Proteomes" id="UP000683000"/>
    </source>
</evidence>
<keyword evidence="2 3" id="KW-0802">TPR repeat</keyword>
<feature type="region of interest" description="Disordered" evidence="4">
    <location>
        <begin position="468"/>
        <end position="540"/>
    </location>
</feature>
<evidence type="ECO:0000256" key="3">
    <source>
        <dbReference type="PROSITE-ProRule" id="PRU00339"/>
    </source>
</evidence>
<dbReference type="PROSITE" id="PS50005">
    <property type="entry name" value="TPR"/>
    <property type="match status" value="1"/>
</dbReference>
<dbReference type="InterPro" id="IPR000270">
    <property type="entry name" value="PB1_dom"/>
</dbReference>
<dbReference type="InterPro" id="IPR051864">
    <property type="entry name" value="NCF2_NOXA1"/>
</dbReference>
<evidence type="ECO:0000259" key="5">
    <source>
        <dbReference type="PROSITE" id="PS51745"/>
    </source>
</evidence>
<dbReference type="AlphaFoldDB" id="A0A8I2Z386"/>
<dbReference type="SMART" id="SM00666">
    <property type="entry name" value="PB1"/>
    <property type="match status" value="1"/>
</dbReference>
<feature type="compositionally biased region" description="Polar residues" evidence="4">
    <location>
        <begin position="334"/>
        <end position="357"/>
    </location>
</feature>
<dbReference type="SMART" id="SM00028">
    <property type="entry name" value="TPR"/>
    <property type="match status" value="2"/>
</dbReference>
<dbReference type="Gene3D" id="1.25.40.10">
    <property type="entry name" value="Tetratricopeptide repeat domain"/>
    <property type="match status" value="1"/>
</dbReference>
<dbReference type="Pfam" id="PF00564">
    <property type="entry name" value="PB1"/>
    <property type="match status" value="1"/>
</dbReference>
<dbReference type="SUPFAM" id="SSF48452">
    <property type="entry name" value="TPR-like"/>
    <property type="match status" value="1"/>
</dbReference>
<dbReference type="EMBL" id="JAGFBS010000001">
    <property type="protein sequence ID" value="KAG6381887.1"/>
    <property type="molecule type" value="Genomic_DNA"/>
</dbReference>
<evidence type="ECO:0000256" key="2">
    <source>
        <dbReference type="ARBA" id="ARBA00022803"/>
    </source>
</evidence>
<evidence type="ECO:0000256" key="1">
    <source>
        <dbReference type="ARBA" id="ARBA00022737"/>
    </source>
</evidence>
<dbReference type="Gene3D" id="3.10.20.90">
    <property type="entry name" value="Phosphatidylinositol 3-kinase Catalytic Subunit, Chain A, domain 1"/>
    <property type="match status" value="1"/>
</dbReference>
<dbReference type="InterPro" id="IPR011990">
    <property type="entry name" value="TPR-like_helical_dom_sf"/>
</dbReference>
<feature type="compositionally biased region" description="Low complexity" evidence="4">
    <location>
        <begin position="479"/>
        <end position="540"/>
    </location>
</feature>
<keyword evidence="7" id="KW-1185">Reference proteome</keyword>
<feature type="region of interest" description="Disordered" evidence="4">
    <location>
        <begin position="247"/>
        <end position="276"/>
    </location>
</feature>
<dbReference type="InterPro" id="IPR053793">
    <property type="entry name" value="PB1-like"/>
</dbReference>
<feature type="compositionally biased region" description="Polar residues" evidence="4">
    <location>
        <begin position="257"/>
        <end position="274"/>
    </location>
</feature>
<evidence type="ECO:0000313" key="6">
    <source>
        <dbReference type="EMBL" id="KAG6381887.1"/>
    </source>
</evidence>
<feature type="repeat" description="TPR" evidence="3">
    <location>
        <begin position="59"/>
        <end position="92"/>
    </location>
</feature>
<comment type="caution">
    <text evidence="6">The sequence shown here is derived from an EMBL/GenBank/DDBJ whole genome shotgun (WGS) entry which is preliminary data.</text>
</comment>
<feature type="compositionally biased region" description="Low complexity" evidence="4">
    <location>
        <begin position="405"/>
        <end position="416"/>
    </location>
</feature>
<feature type="compositionally biased region" description="Pro residues" evidence="4">
    <location>
        <begin position="417"/>
        <end position="426"/>
    </location>
</feature>
<dbReference type="OrthoDB" id="9450131at2759"/>
<dbReference type="PROSITE" id="PS51745">
    <property type="entry name" value="PB1"/>
    <property type="match status" value="1"/>
</dbReference>
<protein>
    <submittedName>
        <fullName evidence="6">NADPH oxidase regulator NoxR</fullName>
    </submittedName>
</protein>
<proteinExistence type="predicted"/>
<keyword evidence="1" id="KW-0677">Repeat</keyword>
<reference evidence="6" key="1">
    <citation type="submission" date="2021-03" db="EMBL/GenBank/DDBJ databases">
        <title>Evolutionary innovations through gain and loss of genes in the ectomycorrhizal Boletales.</title>
        <authorList>
            <person name="Wu G."/>
            <person name="Miyauchi S."/>
            <person name="Morin E."/>
            <person name="Yang Z.-L."/>
            <person name="Xu J."/>
            <person name="Martin F.M."/>
        </authorList>
    </citation>
    <scope>NUCLEOTIDE SEQUENCE</scope>
    <source>
        <strain evidence="6">BR01</strain>
    </source>
</reference>
<feature type="domain" description="PB1" evidence="5">
    <location>
        <begin position="620"/>
        <end position="706"/>
    </location>
</feature>
<dbReference type="PANTHER" id="PTHR15175:SF0">
    <property type="entry name" value="SH3 DOMAIN-CONTAINING PROTEIN C23A1.17"/>
    <property type="match status" value="1"/>
</dbReference>
<dbReference type="Proteomes" id="UP000683000">
    <property type="component" value="Unassembled WGS sequence"/>
</dbReference>
<evidence type="ECO:0000256" key="4">
    <source>
        <dbReference type="SAM" id="MobiDB-lite"/>
    </source>
</evidence>
<dbReference type="InterPro" id="IPR019734">
    <property type="entry name" value="TPR_rpt"/>
</dbReference>
<dbReference type="SUPFAM" id="SSF54277">
    <property type="entry name" value="CAD &amp; PB1 domains"/>
    <property type="match status" value="1"/>
</dbReference>
<accession>A0A8I2Z386</accession>
<organism evidence="6 7">
    <name type="scientific">Boletus reticuloceps</name>
    <dbReference type="NCBI Taxonomy" id="495285"/>
    <lineage>
        <taxon>Eukaryota</taxon>
        <taxon>Fungi</taxon>
        <taxon>Dikarya</taxon>
        <taxon>Basidiomycota</taxon>
        <taxon>Agaricomycotina</taxon>
        <taxon>Agaricomycetes</taxon>
        <taxon>Agaricomycetidae</taxon>
        <taxon>Boletales</taxon>
        <taxon>Boletineae</taxon>
        <taxon>Boletaceae</taxon>
        <taxon>Boletoideae</taxon>
        <taxon>Boletus</taxon>
    </lineage>
</organism>
<name>A0A8I2Z386_9AGAM</name>
<feature type="region of interest" description="Disordered" evidence="4">
    <location>
        <begin position="319"/>
        <end position="429"/>
    </location>
</feature>
<dbReference type="PANTHER" id="PTHR15175">
    <property type="entry name" value="NEUTROPHIL CYTOSOLIC FACTOR 2, NEUTROPHIL NADPH OXIDASE FACTOR 2"/>
    <property type="match status" value="1"/>
</dbReference>
<gene>
    <name evidence="6" type="ORF">JVT61DRAFT_504</name>
</gene>
<sequence>MSLSLKAELELWAVAVKAYDEQDFAKSLGLFSVRHASYDLDTHHISSIRATRQRIADSSKILTNMGLIYATIGEHEIAVEHFIAATNLDPYLAIAHFQCGVSNFLLRRYDIALLNFEDAYLYLRGNEAIDYDQLGLKFKLFSAEIEFNKGLAQVNLGYVEQGMADMQMASRLKVTDEHSVIDEAIQARGEGYTVFSIPVGVLYRPSANKLKNSKSKDYLGKAKLVAARDSKDAFTEFTGVKKLQQISPGNFDKQENENNQSKLDVDSSGLSRSATMPVPRIDPVAARLTILERAETIQPGAGFRPDAATILTSRRSQSVLNPVNLPPPPFASDLSRNNTAIRRSNTTRLARSATTNAEAMPLRAKTPQPAGGGAGIGADSSRVDREAGTFSALRSPPSLRRPRGKGPSPAAQQSPVQPLPQAPQPPRYVNATQDMAPFVLPAVPALPQEGHLTQFYNTLMDAYTVDQAPGSAISRPPTAHAQSSAFSSQRQSPQASSFYQQPQPQPQAQQQLPAWMESAPSTARSSSNTSSSSGMSRAPSRAANAGLMNANLNMGMGMNQNMGTGMGGADMGKGTSNNAGGTLRRKVTRRPTMRRVTVYDDEDGDDGFVTGEYDEFEMANIRVKLHYQGDVRGMTVPPTTSFKEFVERVTVKFGTSLTGLGMKFTDEEGTKISLRDESDFELAIETARENAKGRSDGKIEVWCVDV</sequence>